<reference evidence="2 3" key="1">
    <citation type="journal article" date="2019" name="Sci. Rep.">
        <title>Comparative genomics of chytrid fungi reveal insights into the obligate biotrophic and pathogenic lifestyle of Synchytrium endobioticum.</title>
        <authorList>
            <person name="van de Vossenberg B.T.L.H."/>
            <person name="Warris S."/>
            <person name="Nguyen H.D.T."/>
            <person name="van Gent-Pelzer M.P.E."/>
            <person name="Joly D.L."/>
            <person name="van de Geest H.C."/>
            <person name="Bonants P.J.M."/>
            <person name="Smith D.S."/>
            <person name="Levesque C.A."/>
            <person name="van der Lee T.A.J."/>
        </authorList>
    </citation>
    <scope>NUCLEOTIDE SEQUENCE [LARGE SCALE GENOMIC DNA]</scope>
    <source>
        <strain evidence="2 3">CBS 809.83</strain>
    </source>
</reference>
<dbReference type="AlphaFoldDB" id="A0A507EF93"/>
<dbReference type="EMBL" id="QEAQ01000001">
    <property type="protein sequence ID" value="TPX62889.1"/>
    <property type="molecule type" value="Genomic_DNA"/>
</dbReference>
<dbReference type="PROSITE" id="PS50904">
    <property type="entry name" value="PRELI_MSF1"/>
    <property type="match status" value="1"/>
</dbReference>
<gene>
    <name evidence="2" type="ORF">PhCBS80983_g00162</name>
</gene>
<sequence length="191" mass="21410">MVQFLSLKTQIHHSWPNVTQAVWQKYPNPFASHVLSSDVIDRNVNPITGVMTTTRLFLKKGVMPKWGRSLFNVRDAFIMEQSTVDPRDCTMVTVTRNLSHTKIMVVEETQTYTTTTPQTASAASAAAQTLLAPITQLRTDVRIISNTGWAPIKSRIEGFGLTRFKDNTIRSSQGLLHVLENLTHAQRSETA</sequence>
<keyword evidence="3" id="KW-1185">Reference proteome</keyword>
<name>A0A507EF93_9FUNG</name>
<dbReference type="GO" id="GO:0005758">
    <property type="term" value="C:mitochondrial intermembrane space"/>
    <property type="evidence" value="ECO:0007669"/>
    <property type="project" value="InterPro"/>
</dbReference>
<comment type="caution">
    <text evidence="2">The sequence shown here is derived from an EMBL/GenBank/DDBJ whole genome shotgun (WGS) entry which is preliminary data.</text>
</comment>
<proteinExistence type="predicted"/>
<evidence type="ECO:0000313" key="3">
    <source>
        <dbReference type="Proteomes" id="UP000318582"/>
    </source>
</evidence>
<dbReference type="InterPro" id="IPR006797">
    <property type="entry name" value="PRELI/MSF1_dom"/>
</dbReference>
<accession>A0A507EF93</accession>
<dbReference type="OrthoDB" id="10056816at2759"/>
<dbReference type="STRING" id="109895.A0A507EF93"/>
<evidence type="ECO:0000259" key="1">
    <source>
        <dbReference type="PROSITE" id="PS50904"/>
    </source>
</evidence>
<protein>
    <recommendedName>
        <fullName evidence="1">PRELI/MSF1 domain-containing protein</fullName>
    </recommendedName>
</protein>
<dbReference type="Proteomes" id="UP000318582">
    <property type="component" value="Unassembled WGS sequence"/>
</dbReference>
<evidence type="ECO:0000313" key="2">
    <source>
        <dbReference type="EMBL" id="TPX62889.1"/>
    </source>
</evidence>
<feature type="domain" description="PRELI/MSF1" evidence="1">
    <location>
        <begin position="1"/>
        <end position="187"/>
    </location>
</feature>
<dbReference type="InterPro" id="IPR037365">
    <property type="entry name" value="Slowmo/Ups"/>
</dbReference>
<dbReference type="Pfam" id="PF04707">
    <property type="entry name" value="PRELI"/>
    <property type="match status" value="1"/>
</dbReference>
<dbReference type="PANTHER" id="PTHR11158">
    <property type="entry name" value="MSF1/PX19 RELATED"/>
    <property type="match status" value="1"/>
</dbReference>
<organism evidence="2 3">
    <name type="scientific">Powellomyces hirtus</name>
    <dbReference type="NCBI Taxonomy" id="109895"/>
    <lineage>
        <taxon>Eukaryota</taxon>
        <taxon>Fungi</taxon>
        <taxon>Fungi incertae sedis</taxon>
        <taxon>Chytridiomycota</taxon>
        <taxon>Chytridiomycota incertae sedis</taxon>
        <taxon>Chytridiomycetes</taxon>
        <taxon>Spizellomycetales</taxon>
        <taxon>Powellomycetaceae</taxon>
        <taxon>Powellomyces</taxon>
    </lineage>
</organism>